<dbReference type="Pfam" id="PF03795">
    <property type="entry name" value="YCII"/>
    <property type="match status" value="1"/>
</dbReference>
<dbReference type="SUPFAM" id="SSF54909">
    <property type="entry name" value="Dimeric alpha+beta barrel"/>
    <property type="match status" value="1"/>
</dbReference>
<feature type="domain" description="YCII-related" evidence="1">
    <location>
        <begin position="42"/>
        <end position="126"/>
    </location>
</feature>
<accession>A0AAD4HBE4</accession>
<gene>
    <name evidence="2" type="ORF">BGZ95_000023</name>
</gene>
<sequence length="132" mass="14665">MLKAISSIRLAALSTRTHHRALSVTATANAAKNQFIVIARDYQDPEALTRRLDVRPKHLVSVRDLHKSGALQSGGALLTAHSETGKMIGSILVFQADTAEEVRQLIEKDHYRTGKVWEEYEILPFRSADLSS</sequence>
<dbReference type="InterPro" id="IPR005545">
    <property type="entry name" value="YCII"/>
</dbReference>
<dbReference type="PANTHER" id="PTHR33606">
    <property type="entry name" value="PROTEIN YCII"/>
    <property type="match status" value="1"/>
</dbReference>
<evidence type="ECO:0000313" key="3">
    <source>
        <dbReference type="Proteomes" id="UP001194580"/>
    </source>
</evidence>
<dbReference type="PANTHER" id="PTHR33606:SF3">
    <property type="entry name" value="PROTEIN YCII"/>
    <property type="match status" value="1"/>
</dbReference>
<organism evidence="2 3">
    <name type="scientific">Linnemannia exigua</name>
    <dbReference type="NCBI Taxonomy" id="604196"/>
    <lineage>
        <taxon>Eukaryota</taxon>
        <taxon>Fungi</taxon>
        <taxon>Fungi incertae sedis</taxon>
        <taxon>Mucoromycota</taxon>
        <taxon>Mortierellomycotina</taxon>
        <taxon>Mortierellomycetes</taxon>
        <taxon>Mortierellales</taxon>
        <taxon>Mortierellaceae</taxon>
        <taxon>Linnemannia</taxon>
    </lineage>
</organism>
<reference evidence="2" key="1">
    <citation type="journal article" date="2020" name="Fungal Divers.">
        <title>Resolving the Mortierellaceae phylogeny through synthesis of multi-gene phylogenetics and phylogenomics.</title>
        <authorList>
            <person name="Vandepol N."/>
            <person name="Liber J."/>
            <person name="Desiro A."/>
            <person name="Na H."/>
            <person name="Kennedy M."/>
            <person name="Barry K."/>
            <person name="Grigoriev I.V."/>
            <person name="Miller A.N."/>
            <person name="O'Donnell K."/>
            <person name="Stajich J.E."/>
            <person name="Bonito G."/>
        </authorList>
    </citation>
    <scope>NUCLEOTIDE SEQUENCE</scope>
    <source>
        <strain evidence="2">NRRL 28262</strain>
    </source>
</reference>
<keyword evidence="3" id="KW-1185">Reference proteome</keyword>
<dbReference type="EMBL" id="JAAAIL010000001">
    <property type="protein sequence ID" value="KAG0281958.1"/>
    <property type="molecule type" value="Genomic_DNA"/>
</dbReference>
<dbReference type="InterPro" id="IPR051807">
    <property type="entry name" value="Sec-metab_biosynth-assoc"/>
</dbReference>
<dbReference type="AlphaFoldDB" id="A0AAD4HBE4"/>
<name>A0AAD4HBE4_9FUNG</name>
<evidence type="ECO:0000259" key="1">
    <source>
        <dbReference type="Pfam" id="PF03795"/>
    </source>
</evidence>
<dbReference type="Proteomes" id="UP001194580">
    <property type="component" value="Unassembled WGS sequence"/>
</dbReference>
<evidence type="ECO:0000313" key="2">
    <source>
        <dbReference type="EMBL" id="KAG0281958.1"/>
    </source>
</evidence>
<dbReference type="Gene3D" id="3.30.70.1060">
    <property type="entry name" value="Dimeric alpha+beta barrel"/>
    <property type="match status" value="1"/>
</dbReference>
<proteinExistence type="predicted"/>
<dbReference type="InterPro" id="IPR011008">
    <property type="entry name" value="Dimeric_a/b-barrel"/>
</dbReference>
<protein>
    <recommendedName>
        <fullName evidence="1">YCII-related domain-containing protein</fullName>
    </recommendedName>
</protein>
<comment type="caution">
    <text evidence="2">The sequence shown here is derived from an EMBL/GenBank/DDBJ whole genome shotgun (WGS) entry which is preliminary data.</text>
</comment>